<evidence type="ECO:0000256" key="2">
    <source>
        <dbReference type="ARBA" id="ARBA00023002"/>
    </source>
</evidence>
<dbReference type="InterPro" id="IPR013154">
    <property type="entry name" value="ADH-like_N"/>
</dbReference>
<proteinExistence type="inferred from homology"/>
<name>A0AAF0DGW3_9EURO</name>
<organism evidence="4 5">
    <name type="scientific">Emydomyces testavorans</name>
    <dbReference type="NCBI Taxonomy" id="2070801"/>
    <lineage>
        <taxon>Eukaryota</taxon>
        <taxon>Fungi</taxon>
        <taxon>Dikarya</taxon>
        <taxon>Ascomycota</taxon>
        <taxon>Pezizomycotina</taxon>
        <taxon>Eurotiomycetes</taxon>
        <taxon>Eurotiomycetidae</taxon>
        <taxon>Onygenales</taxon>
        <taxon>Nannizziopsiaceae</taxon>
        <taxon>Emydomyces</taxon>
    </lineage>
</organism>
<sequence length="313" mass="33498">MRGVVAEQAGEPFKLTDDLPVPKPNPGQILVKSVYTAINPVDGMMRAMGILVHDWPLVPGVDAAGVVVEVGDNATTRFKIGDHFLMDAHVTIPKPKNLSLLEAATIGVGLETAAIGLFDCLEVKIPNLQDILDDKQQQLEHDEWAVVLGGSSSVGKFAVQVVKRQGAEAAFDYKAPVAEQVKAILGFTKGKVHRVFDAAATGDAFARALFKELPQGRKLFSTTNDWSGITDFEGGKTRPVALGPVGSPDGEYINKLLASWIPVLVALFEKEKLQPSPYDLIGEGGFESVLQALDYQSKGAGGANKVVVKIQDE</sequence>
<dbReference type="GO" id="GO:0016651">
    <property type="term" value="F:oxidoreductase activity, acting on NAD(P)H"/>
    <property type="evidence" value="ECO:0007669"/>
    <property type="project" value="InterPro"/>
</dbReference>
<dbReference type="SUPFAM" id="SSF50129">
    <property type="entry name" value="GroES-like"/>
    <property type="match status" value="1"/>
</dbReference>
<evidence type="ECO:0000256" key="1">
    <source>
        <dbReference type="ARBA" id="ARBA00008072"/>
    </source>
</evidence>
<dbReference type="Proteomes" id="UP001219355">
    <property type="component" value="Chromosome 2"/>
</dbReference>
<dbReference type="Pfam" id="PF08240">
    <property type="entry name" value="ADH_N"/>
    <property type="match status" value="1"/>
</dbReference>
<dbReference type="SMART" id="SM00829">
    <property type="entry name" value="PKS_ER"/>
    <property type="match status" value="1"/>
</dbReference>
<feature type="domain" description="Enoyl reductase (ER)" evidence="3">
    <location>
        <begin position="10"/>
        <end position="308"/>
    </location>
</feature>
<reference evidence="4" key="1">
    <citation type="submission" date="2023-03" db="EMBL/GenBank/DDBJ databases">
        <title>Emydomyces testavorans Genome Sequence.</title>
        <authorList>
            <person name="Hoyer L."/>
        </authorList>
    </citation>
    <scope>NUCLEOTIDE SEQUENCE</scope>
    <source>
        <strain evidence="4">16-2883</strain>
    </source>
</reference>
<dbReference type="CDD" id="cd08249">
    <property type="entry name" value="enoyl_reductase_like"/>
    <property type="match status" value="1"/>
</dbReference>
<gene>
    <name evidence="4" type="ORF">PRK78_003909</name>
</gene>
<accession>A0AAF0DGW3</accession>
<dbReference type="Gene3D" id="3.90.180.10">
    <property type="entry name" value="Medium-chain alcohol dehydrogenases, catalytic domain"/>
    <property type="match status" value="1"/>
</dbReference>
<dbReference type="PANTHER" id="PTHR45348:SF2">
    <property type="entry name" value="ZINC-TYPE ALCOHOL DEHYDROGENASE-LIKE PROTEIN C2E1P3.01"/>
    <property type="match status" value="1"/>
</dbReference>
<evidence type="ECO:0000313" key="5">
    <source>
        <dbReference type="Proteomes" id="UP001219355"/>
    </source>
</evidence>
<dbReference type="InterPro" id="IPR020843">
    <property type="entry name" value="ER"/>
</dbReference>
<dbReference type="EMBL" id="CP120628">
    <property type="protein sequence ID" value="WEW58441.1"/>
    <property type="molecule type" value="Genomic_DNA"/>
</dbReference>
<dbReference type="InterPro" id="IPR036291">
    <property type="entry name" value="NAD(P)-bd_dom_sf"/>
</dbReference>
<evidence type="ECO:0000313" key="4">
    <source>
        <dbReference type="EMBL" id="WEW58441.1"/>
    </source>
</evidence>
<dbReference type="AlphaFoldDB" id="A0AAF0DGW3"/>
<keyword evidence="5" id="KW-1185">Reference proteome</keyword>
<evidence type="ECO:0000259" key="3">
    <source>
        <dbReference type="SMART" id="SM00829"/>
    </source>
</evidence>
<dbReference type="PANTHER" id="PTHR45348">
    <property type="entry name" value="HYPOTHETICAL OXIDOREDUCTASE (EUROFUNG)"/>
    <property type="match status" value="1"/>
</dbReference>
<keyword evidence="2" id="KW-0560">Oxidoreductase</keyword>
<protein>
    <recommendedName>
        <fullName evidence="3">Enoyl reductase (ER) domain-containing protein</fullName>
    </recommendedName>
</protein>
<dbReference type="Gene3D" id="3.40.50.720">
    <property type="entry name" value="NAD(P)-binding Rossmann-like Domain"/>
    <property type="match status" value="2"/>
</dbReference>
<dbReference type="InterPro" id="IPR047122">
    <property type="entry name" value="Trans-enoyl_RdTase-like"/>
</dbReference>
<dbReference type="InterPro" id="IPR011032">
    <property type="entry name" value="GroES-like_sf"/>
</dbReference>
<comment type="similarity">
    <text evidence="1">Belongs to the zinc-containing alcohol dehydrogenase family.</text>
</comment>
<dbReference type="SUPFAM" id="SSF51735">
    <property type="entry name" value="NAD(P)-binding Rossmann-fold domains"/>
    <property type="match status" value="1"/>
</dbReference>